<evidence type="ECO:0000256" key="1">
    <source>
        <dbReference type="SAM" id="MobiDB-lite"/>
    </source>
</evidence>
<dbReference type="Proteomes" id="UP001497623">
    <property type="component" value="Unassembled WGS sequence"/>
</dbReference>
<comment type="caution">
    <text evidence="2">The sequence shown here is derived from an EMBL/GenBank/DDBJ whole genome shotgun (WGS) entry which is preliminary data.</text>
</comment>
<reference evidence="2 3" key="1">
    <citation type="submission" date="2024-05" db="EMBL/GenBank/DDBJ databases">
        <authorList>
            <person name="Wallberg A."/>
        </authorList>
    </citation>
    <scope>NUCLEOTIDE SEQUENCE [LARGE SCALE GENOMIC DNA]</scope>
</reference>
<feature type="region of interest" description="Disordered" evidence="1">
    <location>
        <begin position="23"/>
        <end position="55"/>
    </location>
</feature>
<evidence type="ECO:0000313" key="2">
    <source>
        <dbReference type="EMBL" id="CAL4108050.1"/>
    </source>
</evidence>
<protein>
    <submittedName>
        <fullName evidence="2">Uncharacterized protein</fullName>
    </submittedName>
</protein>
<accession>A0AAV2QZL6</accession>
<evidence type="ECO:0000313" key="3">
    <source>
        <dbReference type="Proteomes" id="UP001497623"/>
    </source>
</evidence>
<sequence length="118" mass="13097">MNYGRTGARSWSIGTEKVQLKPLRRGRPAVTQAPKPPEPEQVRRGSMPGIPPKDPLNHEANYNIKLVPNSPPIIEAGLPPKPVSKVKKPENTKKRIQSVDVSFTFVIGGDNWAYSIFE</sequence>
<proteinExistence type="predicted"/>
<keyword evidence="3" id="KW-1185">Reference proteome</keyword>
<dbReference type="AlphaFoldDB" id="A0AAV2QZL6"/>
<dbReference type="EMBL" id="CAXKWB010013520">
    <property type="protein sequence ID" value="CAL4108050.1"/>
    <property type="molecule type" value="Genomic_DNA"/>
</dbReference>
<name>A0AAV2QZL6_MEGNR</name>
<organism evidence="2 3">
    <name type="scientific">Meganyctiphanes norvegica</name>
    <name type="common">Northern krill</name>
    <name type="synonym">Thysanopoda norvegica</name>
    <dbReference type="NCBI Taxonomy" id="48144"/>
    <lineage>
        <taxon>Eukaryota</taxon>
        <taxon>Metazoa</taxon>
        <taxon>Ecdysozoa</taxon>
        <taxon>Arthropoda</taxon>
        <taxon>Crustacea</taxon>
        <taxon>Multicrustacea</taxon>
        <taxon>Malacostraca</taxon>
        <taxon>Eumalacostraca</taxon>
        <taxon>Eucarida</taxon>
        <taxon>Euphausiacea</taxon>
        <taxon>Euphausiidae</taxon>
        <taxon>Meganyctiphanes</taxon>
    </lineage>
</organism>
<gene>
    <name evidence="2" type="ORF">MNOR_LOCUS18702</name>
</gene>